<gene>
    <name evidence="2" type="ORF">KTT_47690</name>
</gene>
<dbReference type="AlphaFoldDB" id="A0A402A6Y9"/>
<reference evidence="3" key="1">
    <citation type="submission" date="2018-12" db="EMBL/GenBank/DDBJ databases">
        <title>Tengunoibacter tsumagoiensis gen. nov., sp. nov., Dictyobacter kobayashii sp. nov., D. alpinus sp. nov., and D. joshuensis sp. nov. and description of Dictyobacteraceae fam. nov. within the order Ktedonobacterales isolated from Tengu-no-mugimeshi.</title>
        <authorList>
            <person name="Wang C.M."/>
            <person name="Zheng Y."/>
            <person name="Sakai Y."/>
            <person name="Toyoda A."/>
            <person name="Minakuchi Y."/>
            <person name="Abe K."/>
            <person name="Yokota A."/>
            <person name="Yabe S."/>
        </authorList>
    </citation>
    <scope>NUCLEOTIDE SEQUENCE [LARGE SCALE GENOMIC DNA]</scope>
    <source>
        <strain evidence="3">Uno3</strain>
    </source>
</reference>
<evidence type="ECO:0000313" key="2">
    <source>
        <dbReference type="EMBL" id="GCE14910.1"/>
    </source>
</evidence>
<proteinExistence type="predicted"/>
<feature type="transmembrane region" description="Helical" evidence="1">
    <location>
        <begin position="43"/>
        <end position="59"/>
    </location>
</feature>
<keyword evidence="1" id="KW-0812">Transmembrane</keyword>
<name>A0A402A6Y9_9CHLR</name>
<accession>A0A402A6Y9</accession>
<comment type="caution">
    <text evidence="2">The sequence shown here is derived from an EMBL/GenBank/DDBJ whole genome shotgun (WGS) entry which is preliminary data.</text>
</comment>
<dbReference type="Proteomes" id="UP000287352">
    <property type="component" value="Unassembled WGS sequence"/>
</dbReference>
<sequence>MDAGSIGLVIFLVSEVFVTLVPFWKPRHFNGSGGKKDSRKSSLLITTTTLLVAVPIALMDHVTHVTKTSINPLDFARLRES</sequence>
<evidence type="ECO:0000256" key="1">
    <source>
        <dbReference type="SAM" id="Phobius"/>
    </source>
</evidence>
<evidence type="ECO:0000313" key="3">
    <source>
        <dbReference type="Proteomes" id="UP000287352"/>
    </source>
</evidence>
<keyword evidence="1" id="KW-1133">Transmembrane helix</keyword>
<keyword evidence="1" id="KW-0472">Membrane</keyword>
<dbReference type="EMBL" id="BIFR01000002">
    <property type="protein sequence ID" value="GCE14910.1"/>
    <property type="molecule type" value="Genomic_DNA"/>
</dbReference>
<keyword evidence="3" id="KW-1185">Reference proteome</keyword>
<protein>
    <submittedName>
        <fullName evidence="2">Uncharacterized protein</fullName>
    </submittedName>
</protein>
<feature type="transmembrane region" description="Helical" evidence="1">
    <location>
        <begin position="6"/>
        <end position="23"/>
    </location>
</feature>
<organism evidence="2 3">
    <name type="scientific">Tengunoibacter tsumagoiensis</name>
    <dbReference type="NCBI Taxonomy" id="2014871"/>
    <lineage>
        <taxon>Bacteria</taxon>
        <taxon>Bacillati</taxon>
        <taxon>Chloroflexota</taxon>
        <taxon>Ktedonobacteria</taxon>
        <taxon>Ktedonobacterales</taxon>
        <taxon>Dictyobacteraceae</taxon>
        <taxon>Tengunoibacter</taxon>
    </lineage>
</organism>